<evidence type="ECO:0000313" key="9">
    <source>
        <dbReference type="Proteomes" id="UP000220214"/>
    </source>
</evidence>
<dbReference type="EMBL" id="LT614636">
    <property type="protein sequence ID" value="SCN25829.1"/>
    <property type="molecule type" value="Genomic_DNA"/>
</dbReference>
<dbReference type="EMBL" id="LT608274">
    <property type="protein sequence ID" value="SCM17680.1"/>
    <property type="molecule type" value="Genomic_DNA"/>
</dbReference>
<evidence type="ECO:0000313" key="2">
    <source>
        <dbReference type="EMBL" id="SCL93821.1"/>
    </source>
</evidence>
<name>A0A113RRQ8_PLABE</name>
<evidence type="ECO:0000313" key="8">
    <source>
        <dbReference type="Proteomes" id="UP000219974"/>
    </source>
</evidence>
<gene>
    <name evidence="1" type="ORF">PBK173_000225500</name>
    <name evidence="5" type="ORF">PBNK65E_000217500</name>
    <name evidence="2" type="ORF">PBNK65NY_000216400</name>
    <name evidence="3" type="ORF">PBSP11A_000216200</name>
    <name evidence="4" type="ORF">PBSP11RLL_000216300</name>
</gene>
<dbReference type="OMA" id="ICNIQAY"/>
<proteinExistence type="predicted"/>
<dbReference type="EMBL" id="LT608258">
    <property type="protein sequence ID" value="SCM15884.1"/>
    <property type="molecule type" value="Genomic_DNA"/>
</dbReference>
<evidence type="ECO:0000313" key="6">
    <source>
        <dbReference type="Proteomes" id="UP000069549"/>
    </source>
</evidence>
<sequence>MKIKLIKIVSCLFFICNIQAYVLNKSLKIFPKSRWTKNRNVNNLFLKINNVINFKNRGELKKEIIVHSKKMSLDLNDEQIKSIENKLNEFFSYMKWTNIKINLGKKKFKHKLKRLSFREKEEINEEFFTENMNKEGNYFVVSSKNYFQ</sequence>
<dbReference type="OrthoDB" id="370877at2759"/>
<evidence type="ECO:0000313" key="7">
    <source>
        <dbReference type="Proteomes" id="UP000219860"/>
    </source>
</evidence>
<dbReference type="VEuPathDB" id="PlasmoDB:PBANKA_1000900"/>
<dbReference type="Proteomes" id="UP000219974">
    <property type="component" value="Chromosome 10"/>
</dbReference>
<dbReference type="AlphaFoldDB" id="A0A113RRQ8"/>
<protein>
    <submittedName>
        <fullName evidence="1">Uncharacterized protein</fullName>
    </submittedName>
</protein>
<accession>A0A113RRQ8</accession>
<evidence type="ECO:0000313" key="5">
    <source>
        <dbReference type="EMBL" id="SCN25829.1"/>
    </source>
</evidence>
<dbReference type="Proteomes" id="UP000220214">
    <property type="component" value="Chromosome 10"/>
</dbReference>
<reference evidence="1 6" key="1">
    <citation type="submission" date="2016-02" db="EMBL/GenBank/DDBJ databases">
        <authorList>
            <consortium name="Pathogen Informatics"/>
        </authorList>
    </citation>
    <scope>NUCLEOTIDE SEQUENCE [LARGE SCALE GENOMIC DNA]</scope>
    <source>
        <strain evidence="1 6">K173</strain>
        <strain evidence="2 10">NK65 ny</strain>
        <strain evidence="5 9">NK65e</strain>
        <strain evidence="3 7">SP11 Antwerpcl1</strain>
        <strain evidence="4 8">SP11 RLL</strain>
    </source>
</reference>
<dbReference type="EMBL" id="LT608146">
    <property type="protein sequence ID" value="SCL93821.1"/>
    <property type="molecule type" value="Genomic_DNA"/>
</dbReference>
<evidence type="ECO:0000313" key="4">
    <source>
        <dbReference type="EMBL" id="SCM17680.1"/>
    </source>
</evidence>
<dbReference type="Proteomes" id="UP000516480">
    <property type="component" value="Chromosome 10"/>
</dbReference>
<evidence type="ECO:0000313" key="3">
    <source>
        <dbReference type="EMBL" id="SCM15884.1"/>
    </source>
</evidence>
<dbReference type="Proteomes" id="UP000069549">
    <property type="component" value="Chromosome 10"/>
</dbReference>
<evidence type="ECO:0000313" key="1">
    <source>
        <dbReference type="EMBL" id="CXI48599.1"/>
    </source>
</evidence>
<organism evidence="1 6">
    <name type="scientific">Plasmodium berghei</name>
    <dbReference type="NCBI Taxonomy" id="5821"/>
    <lineage>
        <taxon>Eukaryota</taxon>
        <taxon>Sar</taxon>
        <taxon>Alveolata</taxon>
        <taxon>Apicomplexa</taxon>
        <taxon>Aconoidasida</taxon>
        <taxon>Haemosporida</taxon>
        <taxon>Plasmodiidae</taxon>
        <taxon>Plasmodium</taxon>
        <taxon>Plasmodium (Vinckeia)</taxon>
    </lineage>
</organism>
<dbReference type="EMBL" id="LT160030">
    <property type="protein sequence ID" value="CXI48599.1"/>
    <property type="molecule type" value="Genomic_DNA"/>
</dbReference>
<evidence type="ECO:0000313" key="10">
    <source>
        <dbReference type="Proteomes" id="UP000516480"/>
    </source>
</evidence>
<dbReference type="Proteomes" id="UP000219860">
    <property type="component" value="Chromosome 10"/>
</dbReference>